<dbReference type="Proteomes" id="UP000887563">
    <property type="component" value="Unplaced"/>
</dbReference>
<proteinExistence type="predicted"/>
<accession>A0A914LX84</accession>
<name>A0A914LX84_MELIC</name>
<sequence length="60" mass="6790">MLQVSTQNHLILIIHTLPCYTPQKTFTFIAPGGSLKVGHLEIMWSCSTYWINKSLKALSK</sequence>
<dbReference type="AlphaFoldDB" id="A0A914LX84"/>
<evidence type="ECO:0000313" key="1">
    <source>
        <dbReference type="Proteomes" id="UP000887563"/>
    </source>
</evidence>
<keyword evidence="1" id="KW-1185">Reference proteome</keyword>
<dbReference type="WBParaSite" id="Minc3s00887g18510">
    <property type="protein sequence ID" value="Minc3s00887g18510"/>
    <property type="gene ID" value="Minc3s00887g18510"/>
</dbReference>
<reference evidence="2" key="1">
    <citation type="submission" date="2022-11" db="UniProtKB">
        <authorList>
            <consortium name="WormBaseParasite"/>
        </authorList>
    </citation>
    <scope>IDENTIFICATION</scope>
</reference>
<organism evidence="1 2">
    <name type="scientific">Meloidogyne incognita</name>
    <name type="common">Southern root-knot nematode worm</name>
    <name type="synonym">Oxyuris incognita</name>
    <dbReference type="NCBI Taxonomy" id="6306"/>
    <lineage>
        <taxon>Eukaryota</taxon>
        <taxon>Metazoa</taxon>
        <taxon>Ecdysozoa</taxon>
        <taxon>Nematoda</taxon>
        <taxon>Chromadorea</taxon>
        <taxon>Rhabditida</taxon>
        <taxon>Tylenchina</taxon>
        <taxon>Tylenchomorpha</taxon>
        <taxon>Tylenchoidea</taxon>
        <taxon>Meloidogynidae</taxon>
        <taxon>Meloidogyninae</taxon>
        <taxon>Meloidogyne</taxon>
        <taxon>Meloidogyne incognita group</taxon>
    </lineage>
</organism>
<evidence type="ECO:0000313" key="2">
    <source>
        <dbReference type="WBParaSite" id="Minc3s00887g18510"/>
    </source>
</evidence>
<protein>
    <submittedName>
        <fullName evidence="2">Uncharacterized protein</fullName>
    </submittedName>
</protein>